<proteinExistence type="inferred from homology"/>
<organism evidence="7 8">
    <name type="scientific">Papaver atlanticum</name>
    <dbReference type="NCBI Taxonomy" id="357466"/>
    <lineage>
        <taxon>Eukaryota</taxon>
        <taxon>Viridiplantae</taxon>
        <taxon>Streptophyta</taxon>
        <taxon>Embryophyta</taxon>
        <taxon>Tracheophyta</taxon>
        <taxon>Spermatophyta</taxon>
        <taxon>Magnoliopsida</taxon>
        <taxon>Ranunculales</taxon>
        <taxon>Papaveraceae</taxon>
        <taxon>Papaveroideae</taxon>
        <taxon>Papaver</taxon>
    </lineage>
</organism>
<keyword evidence="4 6" id="KW-1133">Transmembrane helix</keyword>
<reference evidence="7" key="1">
    <citation type="submission" date="2022-04" db="EMBL/GenBank/DDBJ databases">
        <title>A functionally conserved STORR gene fusion in Papaver species that diverged 16.8 million years ago.</title>
        <authorList>
            <person name="Catania T."/>
        </authorList>
    </citation>
    <scope>NUCLEOTIDE SEQUENCE</scope>
    <source>
        <strain evidence="7">S-188037</strain>
    </source>
</reference>
<sequence length="131" mass="14463">MGRILDHMGACLDSEIKIVILSISVFAGILLQMLASALSNNGWLLILTMILLYVLLPMPLIFLSGSGWVGAARFWTGLLLVGNIAIPTILKHADVIGWGSLAMVLSSFFIFILAILYTIKLNYEDDEYTRF</sequence>
<keyword evidence="3 6" id="KW-0812">Transmembrane</keyword>
<dbReference type="InterPro" id="IPR007262">
    <property type="entry name" value="Vps55/LEPROT"/>
</dbReference>
<dbReference type="EMBL" id="JAJJMB010011750">
    <property type="protein sequence ID" value="KAI3899986.1"/>
    <property type="molecule type" value="Genomic_DNA"/>
</dbReference>
<accession>A0AAD4SFG9</accession>
<evidence type="ECO:0000256" key="2">
    <source>
        <dbReference type="ARBA" id="ARBA00005645"/>
    </source>
</evidence>
<evidence type="ECO:0000256" key="5">
    <source>
        <dbReference type="ARBA" id="ARBA00023136"/>
    </source>
</evidence>
<feature type="transmembrane region" description="Helical" evidence="6">
    <location>
        <begin position="70"/>
        <end position="90"/>
    </location>
</feature>
<gene>
    <name evidence="7" type="ORF">MKW98_000886</name>
</gene>
<dbReference type="PANTHER" id="PTHR12050:SF1">
    <property type="entry name" value="VACUOLAR PROTEIN SORTING-ASSOCIATED PROTEIN 55 HOMOLOG"/>
    <property type="match status" value="1"/>
</dbReference>
<dbReference type="Proteomes" id="UP001202328">
    <property type="component" value="Unassembled WGS sequence"/>
</dbReference>
<feature type="transmembrane region" description="Helical" evidence="6">
    <location>
        <begin position="43"/>
        <end position="63"/>
    </location>
</feature>
<evidence type="ECO:0008006" key="9">
    <source>
        <dbReference type="Google" id="ProtNLM"/>
    </source>
</evidence>
<comment type="subcellular location">
    <subcellularLocation>
        <location evidence="1">Membrane</location>
        <topology evidence="1">Multi-pass membrane protein</topology>
    </subcellularLocation>
</comment>
<comment type="caution">
    <text evidence="7">The sequence shown here is derived from an EMBL/GenBank/DDBJ whole genome shotgun (WGS) entry which is preliminary data.</text>
</comment>
<keyword evidence="8" id="KW-1185">Reference proteome</keyword>
<keyword evidence="5 6" id="KW-0472">Membrane</keyword>
<feature type="transmembrane region" description="Helical" evidence="6">
    <location>
        <begin position="96"/>
        <end position="119"/>
    </location>
</feature>
<evidence type="ECO:0000256" key="6">
    <source>
        <dbReference type="SAM" id="Phobius"/>
    </source>
</evidence>
<dbReference type="PANTHER" id="PTHR12050">
    <property type="entry name" value="LEPTIN RECEPTOR-RELATED"/>
    <property type="match status" value="1"/>
</dbReference>
<evidence type="ECO:0000256" key="4">
    <source>
        <dbReference type="ARBA" id="ARBA00022989"/>
    </source>
</evidence>
<evidence type="ECO:0000313" key="7">
    <source>
        <dbReference type="EMBL" id="KAI3899986.1"/>
    </source>
</evidence>
<protein>
    <recommendedName>
        <fullName evidence="9">Vacuolar protein sorting 55</fullName>
    </recommendedName>
</protein>
<comment type="similarity">
    <text evidence="2">Belongs to the OB-RGRP/VPS55 family.</text>
</comment>
<evidence type="ECO:0000313" key="8">
    <source>
        <dbReference type="Proteomes" id="UP001202328"/>
    </source>
</evidence>
<dbReference type="GO" id="GO:0005768">
    <property type="term" value="C:endosome"/>
    <property type="evidence" value="ECO:0007669"/>
    <property type="project" value="TreeGrafter"/>
</dbReference>
<dbReference type="Pfam" id="PF04133">
    <property type="entry name" value="Vps55"/>
    <property type="match status" value="1"/>
</dbReference>
<evidence type="ECO:0000256" key="1">
    <source>
        <dbReference type="ARBA" id="ARBA00004141"/>
    </source>
</evidence>
<evidence type="ECO:0000256" key="3">
    <source>
        <dbReference type="ARBA" id="ARBA00022692"/>
    </source>
</evidence>
<feature type="transmembrane region" description="Helical" evidence="6">
    <location>
        <begin position="18"/>
        <end position="37"/>
    </location>
</feature>
<dbReference type="GO" id="GO:0016020">
    <property type="term" value="C:membrane"/>
    <property type="evidence" value="ECO:0007669"/>
    <property type="project" value="UniProtKB-SubCell"/>
</dbReference>
<dbReference type="GO" id="GO:0032511">
    <property type="term" value="P:late endosome to vacuole transport via multivesicular body sorting pathway"/>
    <property type="evidence" value="ECO:0007669"/>
    <property type="project" value="TreeGrafter"/>
</dbReference>
<dbReference type="AlphaFoldDB" id="A0AAD4SFG9"/>
<name>A0AAD4SFG9_9MAGN</name>